<keyword evidence="5" id="KW-1185">Reference proteome</keyword>
<name>A0A383VMH3_TETOB</name>
<dbReference type="Proteomes" id="UP000256970">
    <property type="component" value="Unassembled WGS sequence"/>
</dbReference>
<dbReference type="GO" id="GO:0005737">
    <property type="term" value="C:cytoplasm"/>
    <property type="evidence" value="ECO:0007669"/>
    <property type="project" value="TreeGrafter"/>
</dbReference>
<evidence type="ECO:0000256" key="1">
    <source>
        <dbReference type="ARBA" id="ARBA00007665"/>
    </source>
</evidence>
<evidence type="ECO:0000259" key="3">
    <source>
        <dbReference type="Pfam" id="PF09186"/>
    </source>
</evidence>
<accession>A0A383VMH3</accession>
<dbReference type="GO" id="GO:0006446">
    <property type="term" value="P:regulation of translational initiation"/>
    <property type="evidence" value="ECO:0007669"/>
    <property type="project" value="TreeGrafter"/>
</dbReference>
<dbReference type="InterPro" id="IPR035647">
    <property type="entry name" value="EFG_III/V"/>
</dbReference>
<dbReference type="Pfam" id="PF09186">
    <property type="entry name" value="DUF1949"/>
    <property type="match status" value="1"/>
</dbReference>
<dbReference type="Pfam" id="PF01205">
    <property type="entry name" value="Impact_N"/>
    <property type="match status" value="1"/>
</dbReference>
<dbReference type="InterPro" id="IPR020568">
    <property type="entry name" value="Ribosomal_Su5_D2-typ_SF"/>
</dbReference>
<sequence length="223" mass="23203">MQQQQHGSRYRHDVAAAAAASGYWTLAEPYTHETEIKKSQFIATAWPVASAAEALSHVAEASDPTASHNCWAFKVAGTARSNDDGEPGGTAGKPILGAIEGDGLDGVAVLVVRYFGGVKLGAGGLVRAYGGAARDCIRAAPKAFVKSKVQLAVVTPFECLGTVYNMLAKHGAAAGEEDYQSNGKVRLTLTADADKSESLQQAIADATSGKVQPTLVATDESWP</sequence>
<reference evidence="4 5" key="1">
    <citation type="submission" date="2016-10" db="EMBL/GenBank/DDBJ databases">
        <authorList>
            <person name="Cai Z."/>
        </authorList>
    </citation>
    <scope>NUCLEOTIDE SEQUENCE [LARGE SCALE GENOMIC DNA]</scope>
</reference>
<gene>
    <name evidence="4" type="ORF">BQ4739_LOCUS6470</name>
</gene>
<feature type="domain" description="UPF0029" evidence="3">
    <location>
        <begin position="160"/>
        <end position="210"/>
    </location>
</feature>
<dbReference type="PROSITE" id="PS00910">
    <property type="entry name" value="UPF0029"/>
    <property type="match status" value="1"/>
</dbReference>
<organism evidence="4 5">
    <name type="scientific">Tetradesmus obliquus</name>
    <name type="common">Green alga</name>
    <name type="synonym">Acutodesmus obliquus</name>
    <dbReference type="NCBI Taxonomy" id="3088"/>
    <lineage>
        <taxon>Eukaryota</taxon>
        <taxon>Viridiplantae</taxon>
        <taxon>Chlorophyta</taxon>
        <taxon>core chlorophytes</taxon>
        <taxon>Chlorophyceae</taxon>
        <taxon>CS clade</taxon>
        <taxon>Sphaeropleales</taxon>
        <taxon>Scenedesmaceae</taxon>
        <taxon>Tetradesmus</taxon>
    </lineage>
</organism>
<dbReference type="Gene3D" id="3.30.70.240">
    <property type="match status" value="1"/>
</dbReference>
<evidence type="ECO:0000259" key="2">
    <source>
        <dbReference type="Pfam" id="PF01205"/>
    </source>
</evidence>
<dbReference type="SUPFAM" id="SSF54980">
    <property type="entry name" value="EF-G C-terminal domain-like"/>
    <property type="match status" value="1"/>
</dbReference>
<protein>
    <recommendedName>
        <fullName evidence="6">Impact N-terminal domain-containing protein</fullName>
    </recommendedName>
</protein>
<dbReference type="STRING" id="3088.A0A383VMH3"/>
<dbReference type="InterPro" id="IPR015269">
    <property type="entry name" value="UPF0029_Impact_C"/>
</dbReference>
<dbReference type="PANTHER" id="PTHR16301:SF20">
    <property type="entry name" value="IMPACT FAMILY MEMBER YIGZ"/>
    <property type="match status" value="1"/>
</dbReference>
<dbReference type="InterPro" id="IPR023582">
    <property type="entry name" value="Impact"/>
</dbReference>
<evidence type="ECO:0008006" key="6">
    <source>
        <dbReference type="Google" id="ProtNLM"/>
    </source>
</evidence>
<comment type="similarity">
    <text evidence="1">Belongs to the IMPACT family.</text>
</comment>
<evidence type="ECO:0000313" key="4">
    <source>
        <dbReference type="EMBL" id="SZX66019.1"/>
    </source>
</evidence>
<dbReference type="AlphaFoldDB" id="A0A383VMH3"/>
<dbReference type="InterPro" id="IPR036956">
    <property type="entry name" value="Impact_N_sf"/>
</dbReference>
<evidence type="ECO:0000313" key="5">
    <source>
        <dbReference type="Proteomes" id="UP000256970"/>
    </source>
</evidence>
<dbReference type="SUPFAM" id="SSF54211">
    <property type="entry name" value="Ribosomal protein S5 domain 2-like"/>
    <property type="match status" value="1"/>
</dbReference>
<dbReference type="EMBL" id="FNXT01000679">
    <property type="protein sequence ID" value="SZX66019.1"/>
    <property type="molecule type" value="Genomic_DNA"/>
</dbReference>
<feature type="domain" description="Impact N-terminal" evidence="2">
    <location>
        <begin position="37"/>
        <end position="137"/>
    </location>
</feature>
<proteinExistence type="inferred from homology"/>
<dbReference type="InterPro" id="IPR001498">
    <property type="entry name" value="Impact_N"/>
</dbReference>
<dbReference type="Gene3D" id="3.30.230.30">
    <property type="entry name" value="Impact, N-terminal domain"/>
    <property type="match status" value="1"/>
</dbReference>
<dbReference type="PANTHER" id="PTHR16301">
    <property type="entry name" value="IMPACT-RELATED"/>
    <property type="match status" value="1"/>
</dbReference>
<dbReference type="InterPro" id="IPR020569">
    <property type="entry name" value="UPF0029_Impact_CS"/>
</dbReference>